<dbReference type="InterPro" id="IPR050220">
    <property type="entry name" value="Type_II_DNA_Topoisomerases"/>
</dbReference>
<name>A0A2H0VKG4_9BACT</name>
<dbReference type="InterPro" id="IPR006691">
    <property type="entry name" value="GyrA/parC_rep"/>
</dbReference>
<dbReference type="InterPro" id="IPR035516">
    <property type="entry name" value="Gyrase/topoIV_suA_C"/>
</dbReference>
<dbReference type="SUPFAM" id="SSF101904">
    <property type="entry name" value="GyrA/ParC C-terminal domain-like"/>
    <property type="match status" value="1"/>
</dbReference>
<dbReference type="GO" id="GO:0009330">
    <property type="term" value="C:DNA topoisomerase type II (double strand cut, ATP-hydrolyzing) complex"/>
    <property type="evidence" value="ECO:0007669"/>
    <property type="project" value="TreeGrafter"/>
</dbReference>
<dbReference type="GO" id="GO:0006265">
    <property type="term" value="P:DNA topological change"/>
    <property type="evidence" value="ECO:0007669"/>
    <property type="project" value="InterPro"/>
</dbReference>
<feature type="region of interest" description="Disordered" evidence="1">
    <location>
        <begin position="317"/>
        <end position="341"/>
    </location>
</feature>
<evidence type="ECO:0000313" key="3">
    <source>
        <dbReference type="Proteomes" id="UP000230796"/>
    </source>
</evidence>
<dbReference type="Pfam" id="PF03989">
    <property type="entry name" value="DNA_gyraseA_C"/>
    <property type="match status" value="4"/>
</dbReference>
<reference evidence="3" key="1">
    <citation type="submission" date="2017-09" db="EMBL/GenBank/DDBJ databases">
        <title>Depth-based differentiation of microbial function through sediment-hosted aquifers and enrichment of novel symbionts in the deep terrestrial subsurface.</title>
        <authorList>
            <person name="Probst A.J."/>
            <person name="Ladd B."/>
            <person name="Jarett J.K."/>
            <person name="Geller-Mcgrath D.E."/>
            <person name="Sieber C.M.K."/>
            <person name="Emerson J.B."/>
            <person name="Anantharaman K."/>
            <person name="Thomas B.C."/>
            <person name="Malmstrom R."/>
            <person name="Stieglmeier M."/>
            <person name="Klingl A."/>
            <person name="Woyke T."/>
            <person name="Ryan C.M."/>
            <person name="Banfield J.F."/>
        </authorList>
    </citation>
    <scope>NUCLEOTIDE SEQUENCE [LARGE SCALE GENOMIC DNA]</scope>
</reference>
<dbReference type="AlphaFoldDB" id="A0A2H0VKG4"/>
<accession>A0A2H0VKG4</accession>
<comment type="caution">
    <text evidence="2">The sequence shown here is derived from an EMBL/GenBank/DDBJ whole genome shotgun (WGS) entry which is preliminary data.</text>
</comment>
<dbReference type="PANTHER" id="PTHR43493">
    <property type="entry name" value="DNA GYRASE/TOPOISOMERASE SUBUNIT A"/>
    <property type="match status" value="1"/>
</dbReference>
<protein>
    <recommendedName>
        <fullName evidence="4">DNA gyrase subunit A</fullName>
    </recommendedName>
</protein>
<dbReference type="GO" id="GO:0005524">
    <property type="term" value="F:ATP binding"/>
    <property type="evidence" value="ECO:0007669"/>
    <property type="project" value="InterPro"/>
</dbReference>
<feature type="non-terminal residue" evidence="2">
    <location>
        <position position="1"/>
    </location>
</feature>
<dbReference type="GO" id="GO:0003677">
    <property type="term" value="F:DNA binding"/>
    <property type="evidence" value="ECO:0007669"/>
    <property type="project" value="InterPro"/>
</dbReference>
<gene>
    <name evidence="2" type="ORF">COT87_02665</name>
</gene>
<dbReference type="EMBL" id="PFAF01000052">
    <property type="protein sequence ID" value="PIR98839.1"/>
    <property type="molecule type" value="Genomic_DNA"/>
</dbReference>
<organism evidence="2 3">
    <name type="scientific">Candidatus Collierbacteria bacterium CG10_big_fil_rev_8_21_14_0_10_44_9</name>
    <dbReference type="NCBI Taxonomy" id="1974535"/>
    <lineage>
        <taxon>Bacteria</taxon>
        <taxon>Candidatus Collieribacteriota</taxon>
    </lineage>
</organism>
<dbReference type="GO" id="GO:0005737">
    <property type="term" value="C:cytoplasm"/>
    <property type="evidence" value="ECO:0007669"/>
    <property type="project" value="TreeGrafter"/>
</dbReference>
<sequence length="341" mass="37287">DDLVMFTKQGVIKKTSLSAYANIRSNGLIAIKLDEGDELTWVRRSRPGDEVIIATHLGQSIRFKETDARSLGRSTRGVRAIKLRPKDEVIGADIAKQGEVMALLVISEKGSGKRTLVSQYTLQHRGGIGIKTINITDKTGKLIGAKLVDKSLKSDMIITSTDGQIIRMPLKGVPTLGRATQGVRLMRLKGNDKVASFTVLIMEEADGSLSNPNEELTESELANLPVVEVMAEETMEDEKPVKEKPAKPVQTKVVKPVPRPVVTKPVVSVPKPKASFAKRTLAKPVVVKPVSRMKAKTVKPVAKKSFTVRKLTKPIAVKSSSRIKSKTTKQPAKSFTRRKLT</sequence>
<evidence type="ECO:0008006" key="4">
    <source>
        <dbReference type="Google" id="ProtNLM"/>
    </source>
</evidence>
<dbReference type="PANTHER" id="PTHR43493:SF5">
    <property type="entry name" value="DNA GYRASE SUBUNIT A, CHLOROPLASTIC_MITOCHONDRIAL"/>
    <property type="match status" value="1"/>
</dbReference>
<dbReference type="Gene3D" id="2.120.10.90">
    <property type="entry name" value="DNA gyrase/topoisomerase IV, subunit A, C-terminal"/>
    <property type="match status" value="1"/>
</dbReference>
<proteinExistence type="predicted"/>
<dbReference type="Proteomes" id="UP000230796">
    <property type="component" value="Unassembled WGS sequence"/>
</dbReference>
<evidence type="ECO:0000313" key="2">
    <source>
        <dbReference type="EMBL" id="PIR98839.1"/>
    </source>
</evidence>
<dbReference type="GO" id="GO:0003918">
    <property type="term" value="F:DNA topoisomerase type II (double strand cut, ATP-hydrolyzing) activity"/>
    <property type="evidence" value="ECO:0007669"/>
    <property type="project" value="TreeGrafter"/>
</dbReference>
<evidence type="ECO:0000256" key="1">
    <source>
        <dbReference type="SAM" id="MobiDB-lite"/>
    </source>
</evidence>